<keyword evidence="6" id="KW-0645">Protease</keyword>
<dbReference type="PANTHER" id="PTHR21581">
    <property type="entry name" value="D-ALANYL-D-ALANINE CARBOXYPEPTIDASE"/>
    <property type="match status" value="1"/>
</dbReference>
<feature type="binding site" evidence="14">
    <location>
        <position position="224"/>
    </location>
    <ligand>
        <name>substrate</name>
    </ligand>
</feature>
<dbReference type="Gene3D" id="3.40.710.10">
    <property type="entry name" value="DD-peptidase/beta-lactamase superfamily"/>
    <property type="match status" value="1"/>
</dbReference>
<keyword evidence="9" id="KW-0133">Cell shape</keyword>
<dbReference type="AlphaFoldDB" id="A0A9D0Z0S6"/>
<dbReference type="InterPro" id="IPR012338">
    <property type="entry name" value="Beta-lactam/transpept-like"/>
</dbReference>
<evidence type="ECO:0000256" key="2">
    <source>
        <dbReference type="ARBA" id="ARBA00004752"/>
    </source>
</evidence>
<evidence type="ECO:0000256" key="10">
    <source>
        <dbReference type="ARBA" id="ARBA00022984"/>
    </source>
</evidence>
<sequence length="381" mass="40477">MKKWICVGLILSMLVLPVQAQPEGLSVAGKSALLMDAATGTVLFESNSHEKLAPASVTKVMTLLLIMEAIDSGKISWKDTVTASAEAAAKGGSQIFLKEGETMSVEDMVKSIAVSSANDCACAMAEHIAGSEAAFVELMNQKAKELGMNDTNFVNCTGLDDEPEAENHKTSAYDIALMSRELIVKHPDIEKYTTIWMDTVRNGTFGLSNTNKLIRFYSGATGLKTGYTSGAGYCLSATAKRDGMELIAVVMGCETSKERLAACKTLLDFGFANYALVTPELSGSNPVPVKLGVQAQVNAVPGENPQLLISKGQKDMITTQVTLEEGVTAPVSQGQRLGTLEIKAGDQILAQVSMVAEAPVERLTLGQLFVQMLRQLSGSPA</sequence>
<evidence type="ECO:0000256" key="14">
    <source>
        <dbReference type="PIRSR" id="PIRSR618044-2"/>
    </source>
</evidence>
<accession>A0A9D0Z0S6</accession>
<evidence type="ECO:0000256" key="1">
    <source>
        <dbReference type="ARBA" id="ARBA00003217"/>
    </source>
</evidence>
<dbReference type="PRINTS" id="PR00725">
    <property type="entry name" value="DADACBPTASE1"/>
</dbReference>
<evidence type="ECO:0000259" key="17">
    <source>
        <dbReference type="SMART" id="SM00936"/>
    </source>
</evidence>
<dbReference type="InterPro" id="IPR018044">
    <property type="entry name" value="Peptidase_S11"/>
</dbReference>
<dbReference type="GO" id="GO:0006508">
    <property type="term" value="P:proteolysis"/>
    <property type="evidence" value="ECO:0007669"/>
    <property type="project" value="UniProtKB-KW"/>
</dbReference>
<dbReference type="Gene3D" id="2.60.410.10">
    <property type="entry name" value="D-Ala-D-Ala carboxypeptidase, C-terminal domain"/>
    <property type="match status" value="1"/>
</dbReference>
<dbReference type="GO" id="GO:0009002">
    <property type="term" value="F:serine-type D-Ala-D-Ala carboxypeptidase activity"/>
    <property type="evidence" value="ECO:0007669"/>
    <property type="project" value="UniProtKB-EC"/>
</dbReference>
<feature type="signal peptide" evidence="16">
    <location>
        <begin position="1"/>
        <end position="20"/>
    </location>
</feature>
<reference evidence="18" key="2">
    <citation type="journal article" date="2021" name="PeerJ">
        <title>Extensive microbial diversity within the chicken gut microbiome revealed by metagenomics and culture.</title>
        <authorList>
            <person name="Gilroy R."/>
            <person name="Ravi A."/>
            <person name="Getino M."/>
            <person name="Pursley I."/>
            <person name="Horton D.L."/>
            <person name="Alikhan N.F."/>
            <person name="Baker D."/>
            <person name="Gharbi K."/>
            <person name="Hall N."/>
            <person name="Watson M."/>
            <person name="Adriaenssens E.M."/>
            <person name="Foster-Nyarko E."/>
            <person name="Jarju S."/>
            <person name="Secka A."/>
            <person name="Antonio M."/>
            <person name="Oren A."/>
            <person name="Chaudhuri R.R."/>
            <person name="La Ragione R."/>
            <person name="Hildebrand F."/>
            <person name="Pallen M.J."/>
        </authorList>
    </citation>
    <scope>NUCLEOTIDE SEQUENCE</scope>
    <source>
        <strain evidence="18">13361</strain>
    </source>
</reference>
<comment type="similarity">
    <text evidence="3 15">Belongs to the peptidase S11 family.</text>
</comment>
<proteinExistence type="inferred from homology"/>
<feature type="active site" description="Proton acceptor" evidence="13">
    <location>
        <position position="59"/>
    </location>
</feature>
<reference evidence="18" key="1">
    <citation type="submission" date="2020-10" db="EMBL/GenBank/DDBJ databases">
        <authorList>
            <person name="Gilroy R."/>
        </authorList>
    </citation>
    <scope>NUCLEOTIDE SEQUENCE</scope>
    <source>
        <strain evidence="18">13361</strain>
    </source>
</reference>
<dbReference type="GO" id="GO:0009252">
    <property type="term" value="P:peptidoglycan biosynthetic process"/>
    <property type="evidence" value="ECO:0007669"/>
    <property type="project" value="UniProtKB-KW"/>
</dbReference>
<comment type="caution">
    <text evidence="18">The sequence shown here is derived from an EMBL/GenBank/DDBJ whole genome shotgun (WGS) entry which is preliminary data.</text>
</comment>
<protein>
    <recommendedName>
        <fullName evidence="4">serine-type D-Ala-D-Ala carboxypeptidase</fullName>
        <ecNumber evidence="4">3.4.16.4</ecNumber>
    </recommendedName>
</protein>
<dbReference type="SUPFAM" id="SSF69189">
    <property type="entry name" value="Penicillin-binding protein associated domain"/>
    <property type="match status" value="1"/>
</dbReference>
<feature type="chain" id="PRO_5039501826" description="serine-type D-Ala-D-Ala carboxypeptidase" evidence="16">
    <location>
        <begin position="21"/>
        <end position="381"/>
    </location>
</feature>
<dbReference type="EMBL" id="DVFK01000021">
    <property type="protein sequence ID" value="HIQ67196.1"/>
    <property type="molecule type" value="Genomic_DNA"/>
</dbReference>
<dbReference type="Proteomes" id="UP000886796">
    <property type="component" value="Unassembled WGS sequence"/>
</dbReference>
<dbReference type="EC" id="3.4.16.4" evidence="4"/>
<evidence type="ECO:0000256" key="9">
    <source>
        <dbReference type="ARBA" id="ARBA00022960"/>
    </source>
</evidence>
<evidence type="ECO:0000256" key="6">
    <source>
        <dbReference type="ARBA" id="ARBA00022670"/>
    </source>
</evidence>
<feature type="active site" description="Acyl-ester intermediate" evidence="13">
    <location>
        <position position="56"/>
    </location>
</feature>
<evidence type="ECO:0000313" key="18">
    <source>
        <dbReference type="EMBL" id="HIQ67196.1"/>
    </source>
</evidence>
<dbReference type="InterPro" id="IPR015956">
    <property type="entry name" value="Peniciliin-bd_prot_C_sf"/>
</dbReference>
<keyword evidence="10" id="KW-0573">Peptidoglycan synthesis</keyword>
<evidence type="ECO:0000256" key="12">
    <source>
        <dbReference type="ARBA" id="ARBA00034000"/>
    </source>
</evidence>
<dbReference type="PANTHER" id="PTHR21581:SF6">
    <property type="entry name" value="TRAFFICKING PROTEIN PARTICLE COMPLEX SUBUNIT 12"/>
    <property type="match status" value="1"/>
</dbReference>
<dbReference type="Pfam" id="PF00768">
    <property type="entry name" value="Peptidase_S11"/>
    <property type="match status" value="1"/>
</dbReference>
<dbReference type="GO" id="GO:0071555">
    <property type="term" value="P:cell wall organization"/>
    <property type="evidence" value="ECO:0007669"/>
    <property type="project" value="UniProtKB-KW"/>
</dbReference>
<evidence type="ECO:0000256" key="8">
    <source>
        <dbReference type="ARBA" id="ARBA00022801"/>
    </source>
</evidence>
<name>A0A9D0Z0S6_9FIRM</name>
<dbReference type="InterPro" id="IPR012907">
    <property type="entry name" value="Peptidase_S11_C"/>
</dbReference>
<evidence type="ECO:0000313" key="19">
    <source>
        <dbReference type="Proteomes" id="UP000886796"/>
    </source>
</evidence>
<dbReference type="SUPFAM" id="SSF56601">
    <property type="entry name" value="beta-lactamase/transpeptidase-like"/>
    <property type="match status" value="1"/>
</dbReference>
<organism evidence="18 19">
    <name type="scientific">Candidatus Faecousia excrementigallinarum</name>
    <dbReference type="NCBI Taxonomy" id="2840806"/>
    <lineage>
        <taxon>Bacteria</taxon>
        <taxon>Bacillati</taxon>
        <taxon>Bacillota</taxon>
        <taxon>Clostridia</taxon>
        <taxon>Eubacteriales</taxon>
        <taxon>Oscillospiraceae</taxon>
        <taxon>Faecousia</taxon>
    </lineage>
</organism>
<comment type="catalytic activity">
    <reaction evidence="12">
        <text>Preferential cleavage: (Ac)2-L-Lys-D-Ala-|-D-Ala. Also transpeptidation of peptidyl-alanyl moieties that are N-acyl substituents of D-alanine.</text>
        <dbReference type="EC" id="3.4.16.4"/>
    </reaction>
</comment>
<evidence type="ECO:0000256" key="13">
    <source>
        <dbReference type="PIRSR" id="PIRSR618044-1"/>
    </source>
</evidence>
<evidence type="ECO:0000256" key="3">
    <source>
        <dbReference type="ARBA" id="ARBA00007164"/>
    </source>
</evidence>
<keyword evidence="11" id="KW-0961">Cell wall biogenesis/degradation</keyword>
<evidence type="ECO:0000256" key="15">
    <source>
        <dbReference type="RuleBase" id="RU004016"/>
    </source>
</evidence>
<evidence type="ECO:0000256" key="5">
    <source>
        <dbReference type="ARBA" id="ARBA00022645"/>
    </source>
</evidence>
<evidence type="ECO:0000256" key="11">
    <source>
        <dbReference type="ARBA" id="ARBA00023316"/>
    </source>
</evidence>
<dbReference type="InterPro" id="IPR001967">
    <property type="entry name" value="Peptidase_S11_N"/>
</dbReference>
<keyword evidence="7 16" id="KW-0732">Signal</keyword>
<keyword evidence="8" id="KW-0378">Hydrolase</keyword>
<dbReference type="Pfam" id="PF07943">
    <property type="entry name" value="PBP5_C"/>
    <property type="match status" value="1"/>
</dbReference>
<keyword evidence="5 18" id="KW-0121">Carboxypeptidase</keyword>
<comment type="function">
    <text evidence="1">Removes C-terminal D-alanyl residues from sugar-peptide cell wall precursors.</text>
</comment>
<comment type="pathway">
    <text evidence="2">Cell wall biogenesis; peptidoglycan biosynthesis.</text>
</comment>
<feature type="domain" description="Peptidase S11 D-Ala-D-Ala carboxypeptidase A C-terminal" evidence="17">
    <location>
        <begin position="271"/>
        <end position="362"/>
    </location>
</feature>
<gene>
    <name evidence="18" type="ORF">IAB74_01630</name>
</gene>
<feature type="active site" evidence="13">
    <location>
        <position position="116"/>
    </location>
</feature>
<evidence type="ECO:0000256" key="4">
    <source>
        <dbReference type="ARBA" id="ARBA00012448"/>
    </source>
</evidence>
<dbReference type="GO" id="GO:0008360">
    <property type="term" value="P:regulation of cell shape"/>
    <property type="evidence" value="ECO:0007669"/>
    <property type="project" value="UniProtKB-KW"/>
</dbReference>
<evidence type="ECO:0000256" key="7">
    <source>
        <dbReference type="ARBA" id="ARBA00022729"/>
    </source>
</evidence>
<evidence type="ECO:0000256" key="16">
    <source>
        <dbReference type="SAM" id="SignalP"/>
    </source>
</evidence>
<dbReference type="InterPro" id="IPR037167">
    <property type="entry name" value="Peptidase_S11_C_sf"/>
</dbReference>
<dbReference type="SMART" id="SM00936">
    <property type="entry name" value="PBP5_C"/>
    <property type="match status" value="1"/>
</dbReference>